<keyword evidence="2" id="KW-1185">Reference proteome</keyword>
<sequence>MDVSGFFGSMGPSVHNAHIEPDFFIQRFLCRSAPGFLLRPFDLHAVTFPSRRNRILPTYFFCPGDSMSITSAPRP</sequence>
<reference evidence="1" key="1">
    <citation type="submission" date="2021-05" db="EMBL/GenBank/DDBJ databases">
        <title>Comparative genomics of three Colletotrichum scovillei strains and genetic complementation revealed genes involved fungal growth and virulence on chili pepper.</title>
        <authorList>
            <person name="Hsieh D.-K."/>
            <person name="Chuang S.-C."/>
            <person name="Chen C.-Y."/>
            <person name="Chao Y.-T."/>
            <person name="Lu M.-Y.J."/>
            <person name="Lee M.-H."/>
            <person name="Shih M.-C."/>
        </authorList>
    </citation>
    <scope>NUCLEOTIDE SEQUENCE</scope>
    <source>
        <strain evidence="1">Coll-153</strain>
    </source>
</reference>
<gene>
    <name evidence="1" type="ORF">JMJ77_007849</name>
</gene>
<name>A0A9P7UGB4_9PEZI</name>
<dbReference type="EMBL" id="JAESDN010000002">
    <property type="protein sequence ID" value="KAG7055389.1"/>
    <property type="molecule type" value="Genomic_DNA"/>
</dbReference>
<protein>
    <submittedName>
        <fullName evidence="1">Uncharacterized protein</fullName>
    </submittedName>
</protein>
<organism evidence="1 2">
    <name type="scientific">Colletotrichum scovillei</name>
    <dbReference type="NCBI Taxonomy" id="1209932"/>
    <lineage>
        <taxon>Eukaryota</taxon>
        <taxon>Fungi</taxon>
        <taxon>Dikarya</taxon>
        <taxon>Ascomycota</taxon>
        <taxon>Pezizomycotina</taxon>
        <taxon>Sordariomycetes</taxon>
        <taxon>Hypocreomycetidae</taxon>
        <taxon>Glomerellales</taxon>
        <taxon>Glomerellaceae</taxon>
        <taxon>Colletotrichum</taxon>
        <taxon>Colletotrichum acutatum species complex</taxon>
    </lineage>
</organism>
<dbReference type="Proteomes" id="UP000699042">
    <property type="component" value="Unassembled WGS sequence"/>
</dbReference>
<comment type="caution">
    <text evidence="1">The sequence shown here is derived from an EMBL/GenBank/DDBJ whole genome shotgun (WGS) entry which is preliminary data.</text>
</comment>
<proteinExistence type="predicted"/>
<dbReference type="AlphaFoldDB" id="A0A9P7UGB4"/>
<evidence type="ECO:0000313" key="2">
    <source>
        <dbReference type="Proteomes" id="UP000699042"/>
    </source>
</evidence>
<accession>A0A9P7UGB4</accession>
<evidence type="ECO:0000313" key="1">
    <source>
        <dbReference type="EMBL" id="KAG7055389.1"/>
    </source>
</evidence>